<evidence type="ECO:0000313" key="2">
    <source>
        <dbReference type="EMBL" id="KAK3335759.1"/>
    </source>
</evidence>
<sequence>MCHVRKGRHTCILIIAALLWVPGLPSWRYSGHIFSTTVYVRDGTRVKTDSASLNRQMKEVDLLSQNSIPCFRNSSGQVIPMR</sequence>
<dbReference type="EMBL" id="JAUEPO010000001">
    <property type="protein sequence ID" value="KAK3335759.1"/>
    <property type="molecule type" value="Genomic_DNA"/>
</dbReference>
<feature type="chain" id="PRO_5042259292" evidence="1">
    <location>
        <begin position="27"/>
        <end position="82"/>
    </location>
</feature>
<evidence type="ECO:0000256" key="1">
    <source>
        <dbReference type="SAM" id="SignalP"/>
    </source>
</evidence>
<accession>A0AAE0J2M6</accession>
<comment type="caution">
    <text evidence="2">The sequence shown here is derived from an EMBL/GenBank/DDBJ whole genome shotgun (WGS) entry which is preliminary data.</text>
</comment>
<protein>
    <submittedName>
        <fullName evidence="2">Uncharacterized protein</fullName>
    </submittedName>
</protein>
<keyword evidence="1" id="KW-0732">Signal</keyword>
<gene>
    <name evidence="2" type="ORF">B0T19DRAFT_407374</name>
</gene>
<feature type="signal peptide" evidence="1">
    <location>
        <begin position="1"/>
        <end position="26"/>
    </location>
</feature>
<organism evidence="2 3">
    <name type="scientific">Cercophora scortea</name>
    <dbReference type="NCBI Taxonomy" id="314031"/>
    <lineage>
        <taxon>Eukaryota</taxon>
        <taxon>Fungi</taxon>
        <taxon>Dikarya</taxon>
        <taxon>Ascomycota</taxon>
        <taxon>Pezizomycotina</taxon>
        <taxon>Sordariomycetes</taxon>
        <taxon>Sordariomycetidae</taxon>
        <taxon>Sordariales</taxon>
        <taxon>Lasiosphaeriaceae</taxon>
        <taxon>Cercophora</taxon>
    </lineage>
</organism>
<reference evidence="2" key="2">
    <citation type="submission" date="2023-06" db="EMBL/GenBank/DDBJ databases">
        <authorList>
            <consortium name="Lawrence Berkeley National Laboratory"/>
            <person name="Haridas S."/>
            <person name="Hensen N."/>
            <person name="Bonometti L."/>
            <person name="Westerberg I."/>
            <person name="Brannstrom I.O."/>
            <person name="Guillou S."/>
            <person name="Cros-Aarteil S."/>
            <person name="Calhoun S."/>
            <person name="Kuo A."/>
            <person name="Mondo S."/>
            <person name="Pangilinan J."/>
            <person name="Riley R."/>
            <person name="Labutti K."/>
            <person name="Andreopoulos B."/>
            <person name="Lipzen A."/>
            <person name="Chen C."/>
            <person name="Yanf M."/>
            <person name="Daum C."/>
            <person name="Ng V."/>
            <person name="Clum A."/>
            <person name="Steindorff A."/>
            <person name="Ohm R."/>
            <person name="Martin F."/>
            <person name="Silar P."/>
            <person name="Natvig D."/>
            <person name="Lalanne C."/>
            <person name="Gautier V."/>
            <person name="Ament-Velasquez S.L."/>
            <person name="Kruys A."/>
            <person name="Hutchinson M.I."/>
            <person name="Powell A.J."/>
            <person name="Barry K."/>
            <person name="Miller A.N."/>
            <person name="Grigoriev I.V."/>
            <person name="Debuchy R."/>
            <person name="Gladieux P."/>
            <person name="Thoren M.H."/>
            <person name="Johannesson H."/>
        </authorList>
    </citation>
    <scope>NUCLEOTIDE SEQUENCE</scope>
    <source>
        <strain evidence="2">SMH4131-1</strain>
    </source>
</reference>
<name>A0AAE0J2M6_9PEZI</name>
<reference evidence="2" key="1">
    <citation type="journal article" date="2023" name="Mol. Phylogenet. Evol.">
        <title>Genome-scale phylogeny and comparative genomics of the fungal order Sordariales.</title>
        <authorList>
            <person name="Hensen N."/>
            <person name="Bonometti L."/>
            <person name="Westerberg I."/>
            <person name="Brannstrom I.O."/>
            <person name="Guillou S."/>
            <person name="Cros-Aarteil S."/>
            <person name="Calhoun S."/>
            <person name="Haridas S."/>
            <person name="Kuo A."/>
            <person name="Mondo S."/>
            <person name="Pangilinan J."/>
            <person name="Riley R."/>
            <person name="LaButti K."/>
            <person name="Andreopoulos B."/>
            <person name="Lipzen A."/>
            <person name="Chen C."/>
            <person name="Yan M."/>
            <person name="Daum C."/>
            <person name="Ng V."/>
            <person name="Clum A."/>
            <person name="Steindorff A."/>
            <person name="Ohm R.A."/>
            <person name="Martin F."/>
            <person name="Silar P."/>
            <person name="Natvig D.O."/>
            <person name="Lalanne C."/>
            <person name="Gautier V."/>
            <person name="Ament-Velasquez S.L."/>
            <person name="Kruys A."/>
            <person name="Hutchinson M.I."/>
            <person name="Powell A.J."/>
            <person name="Barry K."/>
            <person name="Miller A.N."/>
            <person name="Grigoriev I.V."/>
            <person name="Debuchy R."/>
            <person name="Gladieux P."/>
            <person name="Hiltunen Thoren M."/>
            <person name="Johannesson H."/>
        </authorList>
    </citation>
    <scope>NUCLEOTIDE SEQUENCE</scope>
    <source>
        <strain evidence="2">SMH4131-1</strain>
    </source>
</reference>
<dbReference type="Proteomes" id="UP001286456">
    <property type="component" value="Unassembled WGS sequence"/>
</dbReference>
<evidence type="ECO:0000313" key="3">
    <source>
        <dbReference type="Proteomes" id="UP001286456"/>
    </source>
</evidence>
<keyword evidence="3" id="KW-1185">Reference proteome</keyword>
<dbReference type="AlphaFoldDB" id="A0AAE0J2M6"/>
<proteinExistence type="predicted"/>